<organism evidence="1 2">
    <name type="scientific">Citrobacter werkmanii</name>
    <dbReference type="NCBI Taxonomy" id="67827"/>
    <lineage>
        <taxon>Bacteria</taxon>
        <taxon>Pseudomonadati</taxon>
        <taxon>Pseudomonadota</taxon>
        <taxon>Gammaproteobacteria</taxon>
        <taxon>Enterobacterales</taxon>
        <taxon>Enterobacteriaceae</taxon>
        <taxon>Citrobacter</taxon>
        <taxon>Citrobacter freundii complex</taxon>
    </lineage>
</organism>
<dbReference type="EMBL" id="DACUGV010000001">
    <property type="protein sequence ID" value="HAT7590743.1"/>
    <property type="molecule type" value="Genomic_DNA"/>
</dbReference>
<sequence length="398" mass="45419">MKEIIITEPTFVGAFNCVGSECRDHCCKEWEIAVDKPTVKKYLTNKDLLIQTIAKESVQLVKKDSLNWGKIIFSPESGNCPYFGDDKLCMVHKRLGGQALSKTCAIYPRSYRTYKNDIHHSLNISCPEVVRLLLSEPDAMKFNERIVLQQKSNAAKPLSVVHKVLSLFCLDLIERTDIEVEPALFAVVKFLMFLEKIETVDESTIGQIESVHAQLIQQLQNGEIMGDITGDYHVKASITVLMQNYFRMRSLSRGGKVLTQYIDSLLRVLAVDNTLTLEEKIADIEQVWRNIFLPKLGKTPFALKNYILYKFWQNDFPDMTSGSPLRGLYMIVAEYYFIKLLMSAHAKETGTANLDDLINVIYSFHSSSQHNKSVTEDFYRYIENVRMGDDLSLVSLLV</sequence>
<proteinExistence type="predicted"/>
<evidence type="ECO:0000313" key="1">
    <source>
        <dbReference type="EMBL" id="HAT7590743.1"/>
    </source>
</evidence>
<evidence type="ECO:0000313" key="2">
    <source>
        <dbReference type="Proteomes" id="UP000867745"/>
    </source>
</evidence>
<reference evidence="1" key="1">
    <citation type="journal article" date="2018" name="Genome Biol.">
        <title>SKESA: strategic k-mer extension for scrupulous assemblies.</title>
        <authorList>
            <person name="Souvorov A."/>
            <person name="Agarwala R."/>
            <person name="Lipman D.J."/>
        </authorList>
    </citation>
    <scope>NUCLEOTIDE SEQUENCE</scope>
    <source>
        <strain evidence="1">RS189</strain>
    </source>
</reference>
<dbReference type="RefSeq" id="WP_137365951.1">
    <property type="nucleotide sequence ID" value="NZ_JAVRFM010000001.1"/>
</dbReference>
<accession>A0AA38DPE3</accession>
<gene>
    <name evidence="1" type="ORF">JAW44_000438</name>
</gene>
<protein>
    <submittedName>
        <fullName evidence="1">Lysine-N-methylase</fullName>
    </submittedName>
</protein>
<dbReference type="AlphaFoldDB" id="A0AA38DPE3"/>
<dbReference type="Proteomes" id="UP000867745">
    <property type="component" value="Unassembled WGS sequence"/>
</dbReference>
<name>A0AA38DPE3_9ENTR</name>
<dbReference type="NCBIfam" id="NF038110">
    <property type="entry name" value="Lys_methyl_FliB"/>
    <property type="match status" value="1"/>
</dbReference>
<reference evidence="1" key="2">
    <citation type="submission" date="2020-11" db="EMBL/GenBank/DDBJ databases">
        <authorList>
            <consortium name="NCBI Pathogen Detection Project"/>
        </authorList>
    </citation>
    <scope>NUCLEOTIDE SEQUENCE</scope>
    <source>
        <strain evidence="1">RS189</strain>
    </source>
</reference>
<comment type="caution">
    <text evidence="1">The sequence shown here is derived from an EMBL/GenBank/DDBJ whole genome shotgun (WGS) entry which is preliminary data.</text>
</comment>